<organism evidence="13 14">
    <name type="scientific">Ferviditalea candida</name>
    <dbReference type="NCBI Taxonomy" id="3108399"/>
    <lineage>
        <taxon>Bacteria</taxon>
        <taxon>Bacillati</taxon>
        <taxon>Bacillota</taxon>
        <taxon>Bacilli</taxon>
        <taxon>Bacillales</taxon>
        <taxon>Paenibacillaceae</taxon>
        <taxon>Ferviditalea</taxon>
    </lineage>
</organism>
<accession>A0ABU5ZJB0</accession>
<dbReference type="InterPro" id="IPR011006">
    <property type="entry name" value="CheY-like_superfamily"/>
</dbReference>
<dbReference type="Gene3D" id="3.40.50.2300">
    <property type="match status" value="1"/>
</dbReference>
<keyword evidence="2" id="KW-0963">Cytoplasm</keyword>
<evidence type="ECO:0000256" key="10">
    <source>
        <dbReference type="PROSITE-ProRule" id="PRU01091"/>
    </source>
</evidence>
<dbReference type="InterPro" id="IPR039420">
    <property type="entry name" value="WalR-like"/>
</dbReference>
<feature type="modified residue" description="4-aspartylphosphate" evidence="9">
    <location>
        <position position="59"/>
    </location>
</feature>
<evidence type="ECO:0000256" key="8">
    <source>
        <dbReference type="ARBA" id="ARBA00023163"/>
    </source>
</evidence>
<dbReference type="RefSeq" id="WP_371754726.1">
    <property type="nucleotide sequence ID" value="NZ_JAYJLD010000019.1"/>
</dbReference>
<dbReference type="EMBL" id="JAYJLD010000019">
    <property type="protein sequence ID" value="MEB3102604.1"/>
    <property type="molecule type" value="Genomic_DNA"/>
</dbReference>
<dbReference type="Proteomes" id="UP001310386">
    <property type="component" value="Unassembled WGS sequence"/>
</dbReference>
<dbReference type="SUPFAM" id="SSF52172">
    <property type="entry name" value="CheY-like"/>
    <property type="match status" value="1"/>
</dbReference>
<keyword evidence="6 10" id="KW-0238">DNA-binding</keyword>
<dbReference type="Pfam" id="PF00486">
    <property type="entry name" value="Trans_reg_C"/>
    <property type="match status" value="1"/>
</dbReference>
<evidence type="ECO:0000256" key="3">
    <source>
        <dbReference type="ARBA" id="ARBA00022553"/>
    </source>
</evidence>
<evidence type="ECO:0000256" key="5">
    <source>
        <dbReference type="ARBA" id="ARBA00023015"/>
    </source>
</evidence>
<dbReference type="PANTHER" id="PTHR48111:SF44">
    <property type="entry name" value="TRANSCRIPTIONAL REGULATORY PROTEIN RESD"/>
    <property type="match status" value="1"/>
</dbReference>
<evidence type="ECO:0000256" key="7">
    <source>
        <dbReference type="ARBA" id="ARBA00023159"/>
    </source>
</evidence>
<dbReference type="Gene3D" id="6.10.250.690">
    <property type="match status" value="1"/>
</dbReference>
<dbReference type="Pfam" id="PF00072">
    <property type="entry name" value="Response_reg"/>
    <property type="match status" value="1"/>
</dbReference>
<evidence type="ECO:0000256" key="9">
    <source>
        <dbReference type="PROSITE-ProRule" id="PRU00169"/>
    </source>
</evidence>
<dbReference type="PROSITE" id="PS50110">
    <property type="entry name" value="RESPONSE_REGULATORY"/>
    <property type="match status" value="1"/>
</dbReference>
<keyword evidence="8" id="KW-0804">Transcription</keyword>
<evidence type="ECO:0000256" key="6">
    <source>
        <dbReference type="ARBA" id="ARBA00023125"/>
    </source>
</evidence>
<dbReference type="PANTHER" id="PTHR48111">
    <property type="entry name" value="REGULATOR OF RPOS"/>
    <property type="match status" value="1"/>
</dbReference>
<comment type="caution">
    <text evidence="13">The sequence shown here is derived from an EMBL/GenBank/DDBJ whole genome shotgun (WGS) entry which is preliminary data.</text>
</comment>
<dbReference type="PROSITE" id="PS51755">
    <property type="entry name" value="OMPR_PHOB"/>
    <property type="match status" value="1"/>
</dbReference>
<evidence type="ECO:0000259" key="11">
    <source>
        <dbReference type="PROSITE" id="PS50110"/>
    </source>
</evidence>
<dbReference type="SMART" id="SM00448">
    <property type="entry name" value="REC"/>
    <property type="match status" value="1"/>
</dbReference>
<dbReference type="SMART" id="SM00862">
    <property type="entry name" value="Trans_reg_C"/>
    <property type="match status" value="1"/>
</dbReference>
<evidence type="ECO:0000256" key="2">
    <source>
        <dbReference type="ARBA" id="ARBA00022490"/>
    </source>
</evidence>
<reference evidence="13" key="1">
    <citation type="submission" date="2023-12" db="EMBL/GenBank/DDBJ databases">
        <title>Fervidustalea candida gen. nov., sp. nov., a novel member of the family Paenibacillaceae isolated from a geothermal area.</title>
        <authorList>
            <person name="Li W.-J."/>
            <person name="Jiao J.-Y."/>
            <person name="Chen Y."/>
        </authorList>
    </citation>
    <scope>NUCLEOTIDE SEQUENCE</scope>
    <source>
        <strain evidence="13">SYSU GA230002</strain>
    </source>
</reference>
<sequence>MDEVQTIQTNILIVDAEERFRRLLRKHLEKEDFMIDEAADGKTALSKAEQINYDMIVLDTLLPDLSGIDVCEKLRRIKSTPVIMLTAQGEEDDRLRGFQAGADDYVVKPFSPREMIYRVKAVLKRCKTTRHLPMAACRAQIRIHFPNLVIDHDAHRVTVDGREVYLTPTEYDLLYFLASNPNRVFSRHDLLKHVWEYADIKDSRTVDTHIKKLREKLNGASTEASTMISTIWGTGYLLRNDSA</sequence>
<dbReference type="InterPro" id="IPR001867">
    <property type="entry name" value="OmpR/PhoB-type_DNA-bd"/>
</dbReference>
<comment type="subcellular location">
    <subcellularLocation>
        <location evidence="1">Cytoplasm</location>
    </subcellularLocation>
</comment>
<evidence type="ECO:0000259" key="12">
    <source>
        <dbReference type="PROSITE" id="PS51755"/>
    </source>
</evidence>
<name>A0ABU5ZJB0_9BACL</name>
<evidence type="ECO:0000256" key="1">
    <source>
        <dbReference type="ARBA" id="ARBA00004496"/>
    </source>
</evidence>
<evidence type="ECO:0000313" key="13">
    <source>
        <dbReference type="EMBL" id="MEB3102604.1"/>
    </source>
</evidence>
<keyword evidence="5" id="KW-0805">Transcription regulation</keyword>
<dbReference type="InterPro" id="IPR001789">
    <property type="entry name" value="Sig_transdc_resp-reg_receiver"/>
</dbReference>
<dbReference type="CDD" id="cd00383">
    <property type="entry name" value="trans_reg_C"/>
    <property type="match status" value="1"/>
</dbReference>
<keyword evidence="3 9" id="KW-0597">Phosphoprotein</keyword>
<feature type="DNA-binding region" description="OmpR/PhoB-type" evidence="10">
    <location>
        <begin position="140"/>
        <end position="240"/>
    </location>
</feature>
<dbReference type="InterPro" id="IPR036388">
    <property type="entry name" value="WH-like_DNA-bd_sf"/>
</dbReference>
<feature type="domain" description="OmpR/PhoB-type" evidence="12">
    <location>
        <begin position="140"/>
        <end position="240"/>
    </location>
</feature>
<proteinExistence type="predicted"/>
<protein>
    <submittedName>
        <fullName evidence="13">Response regulator transcription factor</fullName>
    </submittedName>
</protein>
<evidence type="ECO:0000313" key="14">
    <source>
        <dbReference type="Proteomes" id="UP001310386"/>
    </source>
</evidence>
<feature type="domain" description="Response regulatory" evidence="11">
    <location>
        <begin position="10"/>
        <end position="123"/>
    </location>
</feature>
<keyword evidence="14" id="KW-1185">Reference proteome</keyword>
<keyword evidence="7" id="KW-0010">Activator</keyword>
<evidence type="ECO:0000256" key="4">
    <source>
        <dbReference type="ARBA" id="ARBA00023012"/>
    </source>
</evidence>
<gene>
    <name evidence="13" type="ORF">VF724_13115</name>
</gene>
<keyword evidence="4" id="KW-0902">Two-component regulatory system</keyword>
<dbReference type="Gene3D" id="1.10.10.10">
    <property type="entry name" value="Winged helix-like DNA-binding domain superfamily/Winged helix DNA-binding domain"/>
    <property type="match status" value="1"/>
</dbReference>